<keyword evidence="4" id="KW-1185">Reference proteome</keyword>
<feature type="region of interest" description="Disordered" evidence="1">
    <location>
        <begin position="1"/>
        <end position="76"/>
    </location>
</feature>
<reference evidence="3 4" key="1">
    <citation type="submission" date="2020-02" db="EMBL/GenBank/DDBJ databases">
        <title>Sequencing the genomes of 1000 actinobacteria strains.</title>
        <authorList>
            <person name="Klenk H.-P."/>
        </authorList>
    </citation>
    <scope>NUCLEOTIDE SEQUENCE [LARGE SCALE GENOMIC DNA]</scope>
    <source>
        <strain evidence="3 4">DSM 19609</strain>
    </source>
</reference>
<proteinExistence type="predicted"/>
<sequence>MSATVHHFQQVGDDDGGTPGARDAASSASDAEGAVIRQFPLTPEARAELRRRRSRSAVTRPLAPGGRPSQPGAPLVGSSVVAGRVIVHRATVTLPASPVPQRETSSRQTQLRTSSGSQPAARRDVIGQPIRLTERGLAVVMIAFALVVVLGLVVIGAQYLSLDATSATGLS</sequence>
<comment type="caution">
    <text evidence="3">The sequence shown here is derived from an EMBL/GenBank/DDBJ whole genome shotgun (WGS) entry which is preliminary data.</text>
</comment>
<evidence type="ECO:0000313" key="3">
    <source>
        <dbReference type="EMBL" id="NIH56984.1"/>
    </source>
</evidence>
<dbReference type="EMBL" id="JAAMOZ010000001">
    <property type="protein sequence ID" value="NIH56984.1"/>
    <property type="molecule type" value="Genomic_DNA"/>
</dbReference>
<evidence type="ECO:0000313" key="4">
    <source>
        <dbReference type="Proteomes" id="UP000749311"/>
    </source>
</evidence>
<evidence type="ECO:0000256" key="2">
    <source>
        <dbReference type="SAM" id="Phobius"/>
    </source>
</evidence>
<dbReference type="Proteomes" id="UP000749311">
    <property type="component" value="Unassembled WGS sequence"/>
</dbReference>
<feature type="compositionally biased region" description="Low complexity" evidence="1">
    <location>
        <begin position="101"/>
        <end position="118"/>
    </location>
</feature>
<keyword evidence="2" id="KW-1133">Transmembrane helix</keyword>
<keyword evidence="2" id="KW-0472">Membrane</keyword>
<organism evidence="3 4">
    <name type="scientific">Brooklawnia cerclae</name>
    <dbReference type="NCBI Taxonomy" id="349934"/>
    <lineage>
        <taxon>Bacteria</taxon>
        <taxon>Bacillati</taxon>
        <taxon>Actinomycetota</taxon>
        <taxon>Actinomycetes</taxon>
        <taxon>Propionibacteriales</taxon>
        <taxon>Propionibacteriaceae</taxon>
        <taxon>Brooklawnia</taxon>
    </lineage>
</organism>
<name>A0ABX0SGE1_9ACTN</name>
<feature type="region of interest" description="Disordered" evidence="1">
    <location>
        <begin position="96"/>
        <end position="122"/>
    </location>
</feature>
<accession>A0ABX0SGE1</accession>
<dbReference type="RefSeq" id="WP_167166332.1">
    <property type="nucleotide sequence ID" value="NZ_BAAAOO010000015.1"/>
</dbReference>
<protein>
    <submittedName>
        <fullName evidence="3">Uncharacterized protein</fullName>
    </submittedName>
</protein>
<feature type="transmembrane region" description="Helical" evidence="2">
    <location>
        <begin position="137"/>
        <end position="160"/>
    </location>
</feature>
<evidence type="ECO:0000256" key="1">
    <source>
        <dbReference type="SAM" id="MobiDB-lite"/>
    </source>
</evidence>
<feature type="compositionally biased region" description="Low complexity" evidence="1">
    <location>
        <begin position="21"/>
        <end position="31"/>
    </location>
</feature>
<gene>
    <name evidence="3" type="ORF">FB473_001629</name>
</gene>
<keyword evidence="2" id="KW-0812">Transmembrane</keyword>